<organism evidence="1 2">
    <name type="scientific">Dovyalis caffra</name>
    <dbReference type="NCBI Taxonomy" id="77055"/>
    <lineage>
        <taxon>Eukaryota</taxon>
        <taxon>Viridiplantae</taxon>
        <taxon>Streptophyta</taxon>
        <taxon>Embryophyta</taxon>
        <taxon>Tracheophyta</taxon>
        <taxon>Spermatophyta</taxon>
        <taxon>Magnoliopsida</taxon>
        <taxon>eudicotyledons</taxon>
        <taxon>Gunneridae</taxon>
        <taxon>Pentapetalae</taxon>
        <taxon>rosids</taxon>
        <taxon>fabids</taxon>
        <taxon>Malpighiales</taxon>
        <taxon>Salicaceae</taxon>
        <taxon>Flacourtieae</taxon>
        <taxon>Dovyalis</taxon>
    </lineage>
</organism>
<comment type="caution">
    <text evidence="1">The sequence shown here is derived from an EMBL/GenBank/DDBJ whole genome shotgun (WGS) entry which is preliminary data.</text>
</comment>
<evidence type="ECO:0000313" key="1">
    <source>
        <dbReference type="EMBL" id="CAK7346702.1"/>
    </source>
</evidence>
<sequence>MDGSISTNLFSRHPDDKVPNAYCSIGSPLVEITINELEIVELAAAEVVIMLEPRRRYGLHITLALEAEETPDQTVEHFLGINHKKEQGNSSVPKKPKT</sequence>
<gene>
    <name evidence="1" type="ORF">DCAF_LOCUS19379</name>
</gene>
<keyword evidence="2" id="KW-1185">Reference proteome</keyword>
<dbReference type="AlphaFoldDB" id="A0AAV1S9B5"/>
<reference evidence="1 2" key="1">
    <citation type="submission" date="2024-01" db="EMBL/GenBank/DDBJ databases">
        <authorList>
            <person name="Waweru B."/>
        </authorList>
    </citation>
    <scope>NUCLEOTIDE SEQUENCE [LARGE SCALE GENOMIC DNA]</scope>
</reference>
<dbReference type="EMBL" id="CAWUPB010001173">
    <property type="protein sequence ID" value="CAK7346702.1"/>
    <property type="molecule type" value="Genomic_DNA"/>
</dbReference>
<evidence type="ECO:0000313" key="2">
    <source>
        <dbReference type="Proteomes" id="UP001314170"/>
    </source>
</evidence>
<name>A0AAV1S9B5_9ROSI</name>
<protein>
    <submittedName>
        <fullName evidence="1">Uncharacterized protein</fullName>
    </submittedName>
</protein>
<proteinExistence type="predicted"/>
<accession>A0AAV1S9B5</accession>
<dbReference type="Proteomes" id="UP001314170">
    <property type="component" value="Unassembled WGS sequence"/>
</dbReference>